<dbReference type="GO" id="GO:0000724">
    <property type="term" value="P:double-strand break repair via homologous recombination"/>
    <property type="evidence" value="ECO:0007669"/>
    <property type="project" value="TreeGrafter"/>
</dbReference>
<dbReference type="GO" id="GO:0006289">
    <property type="term" value="P:nucleotide-excision repair"/>
    <property type="evidence" value="ECO:0007669"/>
    <property type="project" value="TreeGrafter"/>
</dbReference>
<proteinExistence type="inferred from homology"/>
<protein>
    <recommendedName>
        <fullName evidence="4">Checkpoint protein</fullName>
    </recommendedName>
</protein>
<organism evidence="5 6">
    <name type="scientific">Elysia crispata</name>
    <name type="common">lettuce slug</name>
    <dbReference type="NCBI Taxonomy" id="231223"/>
    <lineage>
        <taxon>Eukaryota</taxon>
        <taxon>Metazoa</taxon>
        <taxon>Spiralia</taxon>
        <taxon>Lophotrochozoa</taxon>
        <taxon>Mollusca</taxon>
        <taxon>Gastropoda</taxon>
        <taxon>Heterobranchia</taxon>
        <taxon>Euthyneura</taxon>
        <taxon>Panpulmonata</taxon>
        <taxon>Sacoglossa</taxon>
        <taxon>Placobranchoidea</taxon>
        <taxon>Plakobranchidae</taxon>
        <taxon>Elysia</taxon>
    </lineage>
</organism>
<comment type="caution">
    <text evidence="5">The sequence shown here is derived from an EMBL/GenBank/DDBJ whole genome shotgun (WGS) entry which is preliminary data.</text>
</comment>
<dbReference type="GO" id="GO:0000723">
    <property type="term" value="P:telomere maintenance"/>
    <property type="evidence" value="ECO:0007669"/>
    <property type="project" value="TreeGrafter"/>
</dbReference>
<accession>A0AAE1A3D0</accession>
<sequence>MKFRGKIMDPNCIHHFSNVVNTISKLVKTCIMRITEDKVFFILSERVNDGGAQIWCELPQVTIMSGGREMFIILSERVNDGGAQIWCELPQVTTMSESTMAVPRFGVSFHRVNDGGAQIWCELPQSHFFDEFAMEGVSAESNEIYLEVAPDLLVRSLRTAHSAKWVKVKLTKKNFPCLTIEVDLPSGSVHQRLVIHDIPVSVVARKHWPDFTEPEMPRFDVSIAMPQMRLLKNVVDKMKNLSNYVSLSANNSGEMKVSVETDMASISTHFQNLFNPSWNKDNTQTQAPMSQDRDPQEFATSRVDIRRFAQFLNSQQVNPDRVICNVVHHRMLHFFLLHDDVSLQYFLPVVSR</sequence>
<comment type="similarity">
    <text evidence="2 4">Belongs to the HUS1 family.</text>
</comment>
<name>A0AAE1A3D0_9GAST</name>
<dbReference type="InterPro" id="IPR016580">
    <property type="entry name" value="HUS1"/>
</dbReference>
<dbReference type="GO" id="GO:0035861">
    <property type="term" value="C:site of double-strand break"/>
    <property type="evidence" value="ECO:0007669"/>
    <property type="project" value="TreeGrafter"/>
</dbReference>
<dbReference type="Pfam" id="PF04005">
    <property type="entry name" value="Hus1"/>
    <property type="match status" value="2"/>
</dbReference>
<dbReference type="PIRSF" id="PIRSF011312">
    <property type="entry name" value="Cell_cycle_HUS1"/>
    <property type="match status" value="1"/>
</dbReference>
<dbReference type="GO" id="GO:0044778">
    <property type="term" value="P:meiotic DNA integrity checkpoint signaling"/>
    <property type="evidence" value="ECO:0007669"/>
    <property type="project" value="TreeGrafter"/>
</dbReference>
<dbReference type="GO" id="GO:0031573">
    <property type="term" value="P:mitotic intra-S DNA damage checkpoint signaling"/>
    <property type="evidence" value="ECO:0007669"/>
    <property type="project" value="TreeGrafter"/>
</dbReference>
<keyword evidence="3" id="KW-0539">Nucleus</keyword>
<dbReference type="GO" id="GO:0033314">
    <property type="term" value="P:mitotic DNA replication checkpoint signaling"/>
    <property type="evidence" value="ECO:0007669"/>
    <property type="project" value="TreeGrafter"/>
</dbReference>
<comment type="subcellular location">
    <subcellularLocation>
        <location evidence="1">Nucleus</location>
    </subcellularLocation>
</comment>
<dbReference type="EMBL" id="JAWDGP010002725">
    <property type="protein sequence ID" value="KAK3780440.1"/>
    <property type="molecule type" value="Genomic_DNA"/>
</dbReference>
<dbReference type="PANTHER" id="PTHR12900:SF0">
    <property type="entry name" value="CHECKPOINT PROTEIN"/>
    <property type="match status" value="1"/>
</dbReference>
<dbReference type="PANTHER" id="PTHR12900">
    <property type="entry name" value="MITOTIC AND DNA DAMAGE CHECKPOINT PROTEIN HUS1"/>
    <property type="match status" value="1"/>
</dbReference>
<evidence type="ECO:0000256" key="2">
    <source>
        <dbReference type="ARBA" id="ARBA00005563"/>
    </source>
</evidence>
<reference evidence="5" key="1">
    <citation type="journal article" date="2023" name="G3 (Bethesda)">
        <title>A reference genome for the long-term kleptoplast-retaining sea slug Elysia crispata morphotype clarki.</title>
        <authorList>
            <person name="Eastman K.E."/>
            <person name="Pendleton A.L."/>
            <person name="Shaikh M.A."/>
            <person name="Suttiyut T."/>
            <person name="Ogas R."/>
            <person name="Tomko P."/>
            <person name="Gavelis G."/>
            <person name="Widhalm J.R."/>
            <person name="Wisecaver J.H."/>
        </authorList>
    </citation>
    <scope>NUCLEOTIDE SEQUENCE</scope>
    <source>
        <strain evidence="5">ECLA1</strain>
    </source>
</reference>
<evidence type="ECO:0000313" key="6">
    <source>
        <dbReference type="Proteomes" id="UP001283361"/>
    </source>
</evidence>
<dbReference type="GO" id="GO:0005730">
    <property type="term" value="C:nucleolus"/>
    <property type="evidence" value="ECO:0007669"/>
    <property type="project" value="InterPro"/>
</dbReference>
<dbReference type="AlphaFoldDB" id="A0AAE1A3D0"/>
<gene>
    <name evidence="5" type="ORF">RRG08_001904</name>
</gene>
<evidence type="ECO:0000256" key="1">
    <source>
        <dbReference type="ARBA" id="ARBA00004123"/>
    </source>
</evidence>
<evidence type="ECO:0000256" key="3">
    <source>
        <dbReference type="ARBA" id="ARBA00023242"/>
    </source>
</evidence>
<dbReference type="Gene3D" id="3.70.10.10">
    <property type="match status" value="2"/>
</dbReference>
<evidence type="ECO:0000313" key="5">
    <source>
        <dbReference type="EMBL" id="KAK3780440.1"/>
    </source>
</evidence>
<dbReference type="Proteomes" id="UP001283361">
    <property type="component" value="Unassembled WGS sequence"/>
</dbReference>
<dbReference type="InterPro" id="IPR007150">
    <property type="entry name" value="HUS1/Mec3"/>
</dbReference>
<dbReference type="GO" id="GO:0030896">
    <property type="term" value="C:checkpoint clamp complex"/>
    <property type="evidence" value="ECO:0007669"/>
    <property type="project" value="InterPro"/>
</dbReference>
<keyword evidence="6" id="KW-1185">Reference proteome</keyword>
<evidence type="ECO:0000256" key="4">
    <source>
        <dbReference type="PIRNR" id="PIRNR011312"/>
    </source>
</evidence>